<accession>A0A8S5NBH6</accession>
<dbReference type="Pfam" id="PF05069">
    <property type="entry name" value="Phage_tail_S"/>
    <property type="match status" value="1"/>
</dbReference>
<dbReference type="EMBL" id="BK015113">
    <property type="protein sequence ID" value="DAD91427.1"/>
    <property type="molecule type" value="Genomic_DNA"/>
</dbReference>
<dbReference type="NCBIfam" id="TIGR01635">
    <property type="entry name" value="tail_comp_S"/>
    <property type="match status" value="1"/>
</dbReference>
<sequence>MSSISVRLEEDTDQLLERLKNIQNVDKAGIMNAIAEGLRTSTEERFQSQETPEGVKWKESHRAREKGGKTLIRTSDLRTSIKTEADSTGLAIGTNLIYAATHQFGDERTIRAKNGKYLKFKIGNKFVSKQSVRVNIPARPFLGISEKDDEEIREILEDVVREN</sequence>
<organism evidence="1">
    <name type="scientific">Siphoviridae sp. ct8hR1</name>
    <dbReference type="NCBI Taxonomy" id="2826172"/>
    <lineage>
        <taxon>Viruses</taxon>
        <taxon>Duplodnaviria</taxon>
        <taxon>Heunggongvirae</taxon>
        <taxon>Uroviricota</taxon>
        <taxon>Caudoviricetes</taxon>
    </lineage>
</organism>
<evidence type="ECO:0000313" key="1">
    <source>
        <dbReference type="EMBL" id="DAD91427.1"/>
    </source>
</evidence>
<dbReference type="InterPro" id="IPR006522">
    <property type="entry name" value="Phage_virion_morphogenesis"/>
</dbReference>
<name>A0A8S5NBH6_9CAUD</name>
<reference evidence="1" key="1">
    <citation type="journal article" date="2021" name="Proc. Natl. Acad. Sci. U.S.A.">
        <title>A Catalog of Tens of Thousands of Viruses from Human Metagenomes Reveals Hidden Associations with Chronic Diseases.</title>
        <authorList>
            <person name="Tisza M.J."/>
            <person name="Buck C.B."/>
        </authorList>
    </citation>
    <scope>NUCLEOTIDE SEQUENCE</scope>
    <source>
        <strain evidence="1">Ct8hR1</strain>
    </source>
</reference>
<proteinExistence type="predicted"/>
<protein>
    <submittedName>
        <fullName evidence="1">Virion morphogenesis protein</fullName>
    </submittedName>
</protein>